<name>A0AAU9RVE1_THLAR</name>
<feature type="chain" id="PRO_5043096980" description="Transmembrane 9 superfamily member" evidence="10">
    <location>
        <begin position="26"/>
        <end position="226"/>
    </location>
</feature>
<keyword evidence="6" id="KW-0967">Endosome</keyword>
<evidence type="ECO:0000256" key="8">
    <source>
        <dbReference type="ARBA" id="ARBA00023034"/>
    </source>
</evidence>
<keyword evidence="5 10" id="KW-0732">Signal</keyword>
<evidence type="ECO:0000256" key="7">
    <source>
        <dbReference type="ARBA" id="ARBA00022989"/>
    </source>
</evidence>
<dbReference type="EMBL" id="OU466858">
    <property type="protein sequence ID" value="CAH2047819.1"/>
    <property type="molecule type" value="Genomic_DNA"/>
</dbReference>
<accession>A0AAU9RVE1</accession>
<evidence type="ECO:0000313" key="12">
    <source>
        <dbReference type="Proteomes" id="UP000836841"/>
    </source>
</evidence>
<dbReference type="PANTHER" id="PTHR10766">
    <property type="entry name" value="TRANSMEMBRANE 9 SUPERFAMILY PROTEIN"/>
    <property type="match status" value="1"/>
</dbReference>
<reference evidence="11 12" key="1">
    <citation type="submission" date="2022-03" db="EMBL/GenBank/DDBJ databases">
        <authorList>
            <person name="Nunn A."/>
            <person name="Chopra R."/>
            <person name="Nunn A."/>
            <person name="Contreras Garrido A."/>
        </authorList>
    </citation>
    <scope>NUCLEOTIDE SEQUENCE [LARGE SCALE GENOMIC DNA]</scope>
</reference>
<evidence type="ECO:0000256" key="4">
    <source>
        <dbReference type="ARBA" id="ARBA00022692"/>
    </source>
</evidence>
<keyword evidence="8" id="KW-0333">Golgi apparatus</keyword>
<organism evidence="11 12">
    <name type="scientific">Thlaspi arvense</name>
    <name type="common">Field penny-cress</name>
    <dbReference type="NCBI Taxonomy" id="13288"/>
    <lineage>
        <taxon>Eukaryota</taxon>
        <taxon>Viridiplantae</taxon>
        <taxon>Streptophyta</taxon>
        <taxon>Embryophyta</taxon>
        <taxon>Tracheophyta</taxon>
        <taxon>Spermatophyta</taxon>
        <taxon>Magnoliopsida</taxon>
        <taxon>eudicotyledons</taxon>
        <taxon>Gunneridae</taxon>
        <taxon>Pentapetalae</taxon>
        <taxon>rosids</taxon>
        <taxon>malvids</taxon>
        <taxon>Brassicales</taxon>
        <taxon>Brassicaceae</taxon>
        <taxon>Thlaspideae</taxon>
        <taxon>Thlaspi</taxon>
    </lineage>
</organism>
<evidence type="ECO:0000313" key="11">
    <source>
        <dbReference type="EMBL" id="CAH2047819.1"/>
    </source>
</evidence>
<keyword evidence="9 10" id="KW-0472">Membrane</keyword>
<dbReference type="InterPro" id="IPR004240">
    <property type="entry name" value="EMP70"/>
</dbReference>
<evidence type="ECO:0000256" key="3">
    <source>
        <dbReference type="ARBA" id="ARBA00005227"/>
    </source>
</evidence>
<dbReference type="GO" id="GO:0000139">
    <property type="term" value="C:Golgi membrane"/>
    <property type="evidence" value="ECO:0007669"/>
    <property type="project" value="UniProtKB-SubCell"/>
</dbReference>
<dbReference type="GO" id="GO:0072657">
    <property type="term" value="P:protein localization to membrane"/>
    <property type="evidence" value="ECO:0007669"/>
    <property type="project" value="TreeGrafter"/>
</dbReference>
<dbReference type="GO" id="GO:0010008">
    <property type="term" value="C:endosome membrane"/>
    <property type="evidence" value="ECO:0007669"/>
    <property type="project" value="UniProtKB-SubCell"/>
</dbReference>
<comment type="similarity">
    <text evidence="3 10">Belongs to the nonaspanin (TM9SF) (TC 9.A.2) family.</text>
</comment>
<evidence type="ECO:0000256" key="2">
    <source>
        <dbReference type="ARBA" id="ARBA00004653"/>
    </source>
</evidence>
<keyword evidence="4 10" id="KW-0812">Transmembrane</keyword>
<sequence length="226" mass="25912">MPPENFFSVYYSTVFVFLLLSPALASESDHKYQVGEQVTLWTRTVGPYNNPKETYNYYSLPFCNRAENYIETNAIGEVLGGVEIMHSLIGIAFLKNVDKSLICQLKLDEDKVKQFKDAIENRYWFELYIDDLPMWGFIVSMIIVKTLRNDNRKYAHQEEDGVMERLVVMSPHQPHGPPRVLVLISAAVGTGAQLVFLLLLVMLVTIVGTLYLGYVLHFSYDELLME</sequence>
<dbReference type="AlphaFoldDB" id="A0AAU9RVE1"/>
<protein>
    <recommendedName>
        <fullName evidence="10">Transmembrane 9 superfamily member</fullName>
    </recommendedName>
</protein>
<dbReference type="Proteomes" id="UP000836841">
    <property type="component" value="Chromosome 2"/>
</dbReference>
<comment type="subcellular location">
    <subcellularLocation>
        <location evidence="1">Endosome membrane</location>
        <topology evidence="1">Multi-pass membrane protein</topology>
    </subcellularLocation>
    <subcellularLocation>
        <location evidence="2">Golgi apparatus membrane</location>
        <topology evidence="2">Multi-pass membrane protein</topology>
    </subcellularLocation>
</comment>
<proteinExistence type="inferred from homology"/>
<evidence type="ECO:0000256" key="10">
    <source>
        <dbReference type="RuleBase" id="RU363079"/>
    </source>
</evidence>
<evidence type="ECO:0000256" key="6">
    <source>
        <dbReference type="ARBA" id="ARBA00022753"/>
    </source>
</evidence>
<comment type="caution">
    <text evidence="10">Lacks conserved residue(s) required for the propagation of feature annotation.</text>
</comment>
<gene>
    <name evidence="11" type="ORF">TAV2_LOCUS7541</name>
</gene>
<dbReference type="Pfam" id="PF02990">
    <property type="entry name" value="EMP70"/>
    <property type="match status" value="2"/>
</dbReference>
<feature type="signal peptide" evidence="10">
    <location>
        <begin position="1"/>
        <end position="25"/>
    </location>
</feature>
<keyword evidence="7 10" id="KW-1133">Transmembrane helix</keyword>
<evidence type="ECO:0000256" key="9">
    <source>
        <dbReference type="ARBA" id="ARBA00023136"/>
    </source>
</evidence>
<evidence type="ECO:0000256" key="1">
    <source>
        <dbReference type="ARBA" id="ARBA00004337"/>
    </source>
</evidence>
<dbReference type="PANTHER" id="PTHR10766:SF41">
    <property type="entry name" value="TRANSMEMBRANE 9 SUPERFAMILY MEMBER 3"/>
    <property type="match status" value="1"/>
</dbReference>
<evidence type="ECO:0000256" key="5">
    <source>
        <dbReference type="ARBA" id="ARBA00022729"/>
    </source>
</evidence>
<keyword evidence="12" id="KW-1185">Reference proteome</keyword>
<feature type="transmembrane region" description="Helical" evidence="10">
    <location>
        <begin position="194"/>
        <end position="216"/>
    </location>
</feature>